<dbReference type="SUPFAM" id="SSF82171">
    <property type="entry name" value="DPP6 N-terminal domain-like"/>
    <property type="match status" value="1"/>
</dbReference>
<dbReference type="InterPro" id="IPR002469">
    <property type="entry name" value="Peptidase_S9B_N"/>
</dbReference>
<name>A0A432WNV8_9GAMM</name>
<dbReference type="InterPro" id="IPR029058">
    <property type="entry name" value="AB_hydrolase_fold"/>
</dbReference>
<evidence type="ECO:0000313" key="6">
    <source>
        <dbReference type="EMBL" id="RUO35441.1"/>
    </source>
</evidence>
<organism evidence="6 7">
    <name type="scientific">Aliidiomarina sanyensis</name>
    <dbReference type="NCBI Taxonomy" id="1249555"/>
    <lineage>
        <taxon>Bacteria</taxon>
        <taxon>Pseudomonadati</taxon>
        <taxon>Pseudomonadota</taxon>
        <taxon>Gammaproteobacteria</taxon>
        <taxon>Alteromonadales</taxon>
        <taxon>Idiomarinaceae</taxon>
        <taxon>Aliidiomarina</taxon>
    </lineage>
</organism>
<dbReference type="AlphaFoldDB" id="A0A432WNV8"/>
<dbReference type="PANTHER" id="PTHR42776">
    <property type="entry name" value="SERINE PEPTIDASE S9 FAMILY MEMBER"/>
    <property type="match status" value="1"/>
</dbReference>
<evidence type="ECO:0000313" key="7">
    <source>
        <dbReference type="Proteomes" id="UP000288405"/>
    </source>
</evidence>
<proteinExistence type="predicted"/>
<dbReference type="EMBL" id="PIPM01000003">
    <property type="protein sequence ID" value="RUO35441.1"/>
    <property type="molecule type" value="Genomic_DNA"/>
</dbReference>
<dbReference type="GO" id="GO:0004252">
    <property type="term" value="F:serine-type endopeptidase activity"/>
    <property type="evidence" value="ECO:0007669"/>
    <property type="project" value="TreeGrafter"/>
</dbReference>
<dbReference type="Pfam" id="PF00326">
    <property type="entry name" value="Peptidase_S9"/>
    <property type="match status" value="1"/>
</dbReference>
<dbReference type="InterPro" id="IPR001375">
    <property type="entry name" value="Peptidase_S9_cat"/>
</dbReference>
<feature type="domain" description="Dipeptidylpeptidase IV N-terminal" evidence="5">
    <location>
        <begin position="197"/>
        <end position="287"/>
    </location>
</feature>
<accession>A0A432WNV8</accession>
<dbReference type="Pfam" id="PF00930">
    <property type="entry name" value="DPPIV_N"/>
    <property type="match status" value="1"/>
</dbReference>
<feature type="domain" description="Peptidase S9 prolyl oligopeptidase catalytic" evidence="4">
    <location>
        <begin position="478"/>
        <end position="684"/>
    </location>
</feature>
<dbReference type="SUPFAM" id="SSF53474">
    <property type="entry name" value="alpha/beta-Hydrolases"/>
    <property type="match status" value="1"/>
</dbReference>
<reference evidence="6 7" key="1">
    <citation type="journal article" date="2011" name="Front. Microbiol.">
        <title>Genomic signatures of strain selection and enhancement in Bacillus atrophaeus var. globigii, a historical biowarfare simulant.</title>
        <authorList>
            <person name="Gibbons H.S."/>
            <person name="Broomall S.M."/>
            <person name="McNew L.A."/>
            <person name="Daligault H."/>
            <person name="Chapman C."/>
            <person name="Bruce D."/>
            <person name="Karavis M."/>
            <person name="Krepps M."/>
            <person name="McGregor P.A."/>
            <person name="Hong C."/>
            <person name="Park K.H."/>
            <person name="Akmal A."/>
            <person name="Feldman A."/>
            <person name="Lin J.S."/>
            <person name="Chang W.E."/>
            <person name="Higgs B.W."/>
            <person name="Demirev P."/>
            <person name="Lindquist J."/>
            <person name="Liem A."/>
            <person name="Fochler E."/>
            <person name="Read T.D."/>
            <person name="Tapia R."/>
            <person name="Johnson S."/>
            <person name="Bishop-Lilly K.A."/>
            <person name="Detter C."/>
            <person name="Han C."/>
            <person name="Sozhamannan S."/>
            <person name="Rosenzweig C.N."/>
            <person name="Skowronski E.W."/>
        </authorList>
    </citation>
    <scope>NUCLEOTIDE SEQUENCE [LARGE SCALE GENOMIC DNA]</scope>
    <source>
        <strain evidence="6 7">GYP-17</strain>
    </source>
</reference>
<sequence length="686" mass="76957">MQINNRGKHVKTLYSTLFLLLAWSLSTAALADSDVRPLQYDDVFLLEFASSPAPAPNSDTIVFVRNWMDRMQDRTRSTLWTVNADGSNLQALTSKDQNASQPVWSPDGSRIAYVADGQIHLYWVNSGRQAQISHLQQGPGNLTWSPDGRWIAFSMFEPKRASNPVSLPGRPEGANWAEPPIFIDDMNYRADGRGYLRAGHRHIYIMPAEGGTPIKLTSGDFDHSGQMSFSPDGKSIFFSANRYEDWKSQPINSEIFRLDIESRELTQLTDRNGPDHSPVVSPDGRMIAFAGVDDRRLAHQNHGLYVMNIDGSNIRALTADLDQHIRGFEWAPDSTGLFIYYDAKGSGTIAHQPLRGNRTVLTDEVGGLAYSRPYSGGAFSVMADGRVVFTHASTERPAELAVLSQPRGSVRVNTITDLNRDLLMKRDIGRVEEIWYASSVDEKPIHGWIMYPPGFDPEKKYPLILEIHGGPHTAYGPYFAMELQLMAAQGYVVLYTNPRGSTSYGEDFANLIHHNYPSHDFDDLMDGVDAVIARGYINEDELFITGGSGGGVLTTWAIGHTDRFRAAAAINPVINWYSFVLNADMYNYFTQYWFPALPWEDPEHYLKHSPISYVGNVTTPTLLFTGEADHRTPISETEQYYQALQLLGIDTAMVRIPGASHALHTRPSNHMAKPAYVIYWFEKYRE</sequence>
<evidence type="ECO:0000259" key="4">
    <source>
        <dbReference type="Pfam" id="PF00326"/>
    </source>
</evidence>
<keyword evidence="2" id="KW-0720">Serine protease</keyword>
<protein>
    <submittedName>
        <fullName evidence="6">Peptidase S9 family protein</fullName>
    </submittedName>
</protein>
<dbReference type="OrthoDB" id="9812921at2"/>
<feature type="signal peptide" evidence="3">
    <location>
        <begin position="1"/>
        <end position="31"/>
    </location>
</feature>
<keyword evidence="3" id="KW-0732">Signal</keyword>
<keyword evidence="1" id="KW-0378">Hydrolase</keyword>
<feature type="chain" id="PRO_5019482319" evidence="3">
    <location>
        <begin position="32"/>
        <end position="686"/>
    </location>
</feature>
<keyword evidence="2" id="KW-0645">Protease</keyword>
<dbReference type="Gene3D" id="2.120.10.30">
    <property type="entry name" value="TolB, C-terminal domain"/>
    <property type="match status" value="2"/>
</dbReference>
<dbReference type="GO" id="GO:0006508">
    <property type="term" value="P:proteolysis"/>
    <property type="evidence" value="ECO:0007669"/>
    <property type="project" value="InterPro"/>
</dbReference>
<dbReference type="Proteomes" id="UP000288405">
    <property type="component" value="Unassembled WGS sequence"/>
</dbReference>
<comment type="caution">
    <text evidence="6">The sequence shown here is derived from an EMBL/GenBank/DDBJ whole genome shotgun (WGS) entry which is preliminary data.</text>
</comment>
<dbReference type="InterPro" id="IPR011042">
    <property type="entry name" value="6-blade_b-propeller_TolB-like"/>
</dbReference>
<dbReference type="Gene3D" id="3.40.50.1820">
    <property type="entry name" value="alpha/beta hydrolase"/>
    <property type="match status" value="1"/>
</dbReference>
<dbReference type="PANTHER" id="PTHR42776:SF27">
    <property type="entry name" value="DIPEPTIDYL PEPTIDASE FAMILY MEMBER 6"/>
    <property type="match status" value="1"/>
</dbReference>
<evidence type="ECO:0000259" key="5">
    <source>
        <dbReference type="Pfam" id="PF00930"/>
    </source>
</evidence>
<keyword evidence="7" id="KW-1185">Reference proteome</keyword>
<gene>
    <name evidence="6" type="ORF">CWE11_05130</name>
</gene>
<dbReference type="InterPro" id="IPR011659">
    <property type="entry name" value="WD40"/>
</dbReference>
<evidence type="ECO:0000256" key="3">
    <source>
        <dbReference type="SAM" id="SignalP"/>
    </source>
</evidence>
<evidence type="ECO:0000256" key="2">
    <source>
        <dbReference type="ARBA" id="ARBA00022825"/>
    </source>
</evidence>
<dbReference type="Pfam" id="PF07676">
    <property type="entry name" value="PD40"/>
    <property type="match status" value="2"/>
</dbReference>
<evidence type="ECO:0000256" key="1">
    <source>
        <dbReference type="ARBA" id="ARBA00022801"/>
    </source>
</evidence>